<accession>A0A8J3D7Z4</accession>
<gene>
    <name evidence="5" type="ORF">GCM10007390_47470</name>
</gene>
<dbReference type="PROSITE" id="PS00398">
    <property type="entry name" value="RECOMBINASES_2"/>
    <property type="match status" value="1"/>
</dbReference>
<dbReference type="Proteomes" id="UP000598271">
    <property type="component" value="Unassembled WGS sequence"/>
</dbReference>
<keyword evidence="1" id="KW-0229">DNA integration</keyword>
<evidence type="ECO:0000313" key="6">
    <source>
        <dbReference type="Proteomes" id="UP000598271"/>
    </source>
</evidence>
<comment type="caution">
    <text evidence="5">The sequence shown here is derived from an EMBL/GenBank/DDBJ whole genome shotgun (WGS) entry which is preliminary data.</text>
</comment>
<keyword evidence="3" id="KW-0233">DNA recombination</keyword>
<dbReference type="RefSeq" id="WP_189568256.1">
    <property type="nucleotide sequence ID" value="NZ_BMXF01000007.1"/>
</dbReference>
<dbReference type="GO" id="GO:0015074">
    <property type="term" value="P:DNA integration"/>
    <property type="evidence" value="ECO:0007669"/>
    <property type="project" value="UniProtKB-KW"/>
</dbReference>
<evidence type="ECO:0000256" key="2">
    <source>
        <dbReference type="ARBA" id="ARBA00023125"/>
    </source>
</evidence>
<evidence type="ECO:0000256" key="3">
    <source>
        <dbReference type="ARBA" id="ARBA00023172"/>
    </source>
</evidence>
<dbReference type="PANTHER" id="PTHR30461">
    <property type="entry name" value="DNA-INVERTASE FROM LAMBDOID PROPHAGE"/>
    <property type="match status" value="1"/>
</dbReference>
<dbReference type="CDD" id="cd03768">
    <property type="entry name" value="SR_ResInv"/>
    <property type="match status" value="1"/>
</dbReference>
<dbReference type="InterPro" id="IPR050639">
    <property type="entry name" value="SSR_resolvase"/>
</dbReference>
<dbReference type="InterPro" id="IPR006118">
    <property type="entry name" value="Recombinase_CS"/>
</dbReference>
<keyword evidence="2" id="KW-0238">DNA-binding</keyword>
<dbReference type="PROSITE" id="PS51736">
    <property type="entry name" value="RECOMBINASES_3"/>
    <property type="match status" value="1"/>
</dbReference>
<evidence type="ECO:0000256" key="1">
    <source>
        <dbReference type="ARBA" id="ARBA00022908"/>
    </source>
</evidence>
<keyword evidence="6" id="KW-1185">Reference proteome</keyword>
<feature type="domain" description="Resolvase/invertase-type recombinase catalytic" evidence="4">
    <location>
        <begin position="1"/>
        <end position="117"/>
    </location>
</feature>
<protein>
    <recommendedName>
        <fullName evidence="4">Resolvase/invertase-type recombinase catalytic domain-containing protein</fullName>
    </recommendedName>
</protein>
<dbReference type="Gene3D" id="1.10.10.60">
    <property type="entry name" value="Homeodomain-like"/>
    <property type="match status" value="1"/>
</dbReference>
<dbReference type="InterPro" id="IPR006119">
    <property type="entry name" value="Resolv_N"/>
</dbReference>
<dbReference type="GO" id="GO:0003677">
    <property type="term" value="F:DNA binding"/>
    <property type="evidence" value="ECO:0007669"/>
    <property type="project" value="UniProtKB-KW"/>
</dbReference>
<dbReference type="EMBL" id="BMXF01000007">
    <property type="protein sequence ID" value="GHB86446.1"/>
    <property type="molecule type" value="Genomic_DNA"/>
</dbReference>
<dbReference type="SMART" id="SM00857">
    <property type="entry name" value="Resolvase"/>
    <property type="match status" value="1"/>
</dbReference>
<sequence length="177" mass="20172">MALFVHSFNLTLFYEKVSGAAKQRPEFEKMQEQLRPGDTVVVYDIDRLGRTMVELVMVVDEWNERGIGFKSVSQPLIDTTTEHGEFIFKLFALLAELERKKLIRRTKAGLAAARARGRTGGRPRGLSKKYQKIQPMVCDAYLQGRTVREICQAFGIPSNKTFYKIVEPIRSQAEETA</sequence>
<dbReference type="InterPro" id="IPR036162">
    <property type="entry name" value="Resolvase-like_N_sf"/>
</dbReference>
<dbReference type="Gene3D" id="3.40.50.1390">
    <property type="entry name" value="Resolvase, N-terminal catalytic domain"/>
    <property type="match status" value="1"/>
</dbReference>
<reference evidence="5 6" key="1">
    <citation type="journal article" date="2014" name="Int. J. Syst. Evol. Microbiol.">
        <title>Complete genome sequence of Corynebacterium casei LMG S-19264T (=DSM 44701T), isolated from a smear-ripened cheese.</title>
        <authorList>
            <consortium name="US DOE Joint Genome Institute (JGI-PGF)"/>
            <person name="Walter F."/>
            <person name="Albersmeier A."/>
            <person name="Kalinowski J."/>
            <person name="Ruckert C."/>
        </authorList>
    </citation>
    <scope>NUCLEOTIDE SEQUENCE [LARGE SCALE GENOMIC DNA]</scope>
    <source>
        <strain evidence="5 6">KCTC 12866</strain>
    </source>
</reference>
<dbReference type="GO" id="GO:0000150">
    <property type="term" value="F:DNA strand exchange activity"/>
    <property type="evidence" value="ECO:0007669"/>
    <property type="project" value="InterPro"/>
</dbReference>
<proteinExistence type="predicted"/>
<organism evidence="5 6">
    <name type="scientific">Persicitalea jodogahamensis</name>
    <dbReference type="NCBI Taxonomy" id="402147"/>
    <lineage>
        <taxon>Bacteria</taxon>
        <taxon>Pseudomonadati</taxon>
        <taxon>Bacteroidota</taxon>
        <taxon>Cytophagia</taxon>
        <taxon>Cytophagales</taxon>
        <taxon>Spirosomataceae</taxon>
        <taxon>Persicitalea</taxon>
    </lineage>
</organism>
<dbReference type="PANTHER" id="PTHR30461:SF2">
    <property type="entry name" value="SERINE RECOMBINASE PINE-RELATED"/>
    <property type="match status" value="1"/>
</dbReference>
<dbReference type="Pfam" id="PF00239">
    <property type="entry name" value="Resolvase"/>
    <property type="match status" value="1"/>
</dbReference>
<name>A0A8J3D7Z4_9BACT</name>
<evidence type="ECO:0000259" key="4">
    <source>
        <dbReference type="PROSITE" id="PS51736"/>
    </source>
</evidence>
<dbReference type="SUPFAM" id="SSF53041">
    <property type="entry name" value="Resolvase-like"/>
    <property type="match status" value="1"/>
</dbReference>
<evidence type="ECO:0000313" key="5">
    <source>
        <dbReference type="EMBL" id="GHB86446.1"/>
    </source>
</evidence>
<dbReference type="AlphaFoldDB" id="A0A8J3D7Z4"/>